<dbReference type="RefSeq" id="WP_305023597.1">
    <property type="nucleotide sequence ID" value="NZ_JAUQTB010000003.1"/>
</dbReference>
<dbReference type="Gene3D" id="1.10.10.10">
    <property type="entry name" value="Winged helix-like DNA-binding domain superfamily/Winged helix DNA-binding domain"/>
    <property type="match status" value="1"/>
</dbReference>
<dbReference type="EMBL" id="JAUQTB010000003">
    <property type="protein sequence ID" value="MDO7906403.1"/>
    <property type="molecule type" value="Genomic_DNA"/>
</dbReference>
<dbReference type="SMART" id="SM00347">
    <property type="entry name" value="HTH_MARR"/>
    <property type="match status" value="1"/>
</dbReference>
<dbReference type="PANTHER" id="PTHR33164:SF43">
    <property type="entry name" value="HTH-TYPE TRANSCRIPTIONAL REPRESSOR YETL"/>
    <property type="match status" value="1"/>
</dbReference>
<reference evidence="3 4" key="1">
    <citation type="submission" date="2023-07" db="EMBL/GenBank/DDBJ databases">
        <title>Paenibacillus sp. JX-17 nov. isolated from soil.</title>
        <authorList>
            <person name="Wan Y."/>
            <person name="Liu B."/>
        </authorList>
    </citation>
    <scope>NUCLEOTIDE SEQUENCE [LARGE SCALE GENOMIC DNA]</scope>
    <source>
        <strain evidence="3 4">JX-17</strain>
    </source>
</reference>
<evidence type="ECO:0000259" key="2">
    <source>
        <dbReference type="PROSITE" id="PS50995"/>
    </source>
</evidence>
<dbReference type="PANTHER" id="PTHR33164">
    <property type="entry name" value="TRANSCRIPTIONAL REGULATOR, MARR FAMILY"/>
    <property type="match status" value="1"/>
</dbReference>
<dbReference type="PRINTS" id="PR00598">
    <property type="entry name" value="HTHMARR"/>
</dbReference>
<dbReference type="PROSITE" id="PS50995">
    <property type="entry name" value="HTH_MARR_2"/>
    <property type="match status" value="1"/>
</dbReference>
<dbReference type="SUPFAM" id="SSF46785">
    <property type="entry name" value="Winged helix' DNA-binding domain"/>
    <property type="match status" value="1"/>
</dbReference>
<accession>A0ABT9CFM6</accession>
<comment type="caution">
    <text evidence="3">The sequence shown here is derived from an EMBL/GenBank/DDBJ whole genome shotgun (WGS) entry which is preliminary data.</text>
</comment>
<dbReference type="InterPro" id="IPR011991">
    <property type="entry name" value="ArsR-like_HTH"/>
</dbReference>
<keyword evidence="4" id="KW-1185">Reference proteome</keyword>
<evidence type="ECO:0000313" key="4">
    <source>
        <dbReference type="Proteomes" id="UP001240171"/>
    </source>
</evidence>
<organism evidence="3 4">
    <name type="scientific">Paenibacillus lacisoli</name>
    <dbReference type="NCBI Taxonomy" id="3064525"/>
    <lineage>
        <taxon>Bacteria</taxon>
        <taxon>Bacillati</taxon>
        <taxon>Bacillota</taxon>
        <taxon>Bacilli</taxon>
        <taxon>Bacillales</taxon>
        <taxon>Paenibacillaceae</taxon>
        <taxon>Paenibacillus</taxon>
    </lineage>
</organism>
<gene>
    <name evidence="3" type="ORF">Q5741_08230</name>
</gene>
<dbReference type="InterPro" id="IPR036388">
    <property type="entry name" value="WH-like_DNA-bd_sf"/>
</dbReference>
<dbReference type="Proteomes" id="UP001240171">
    <property type="component" value="Unassembled WGS sequence"/>
</dbReference>
<evidence type="ECO:0000313" key="3">
    <source>
        <dbReference type="EMBL" id="MDO7906403.1"/>
    </source>
</evidence>
<protein>
    <submittedName>
        <fullName evidence="3">MarR family transcriptional regulator</fullName>
    </submittedName>
</protein>
<proteinExistence type="predicted"/>
<dbReference type="InterPro" id="IPR000835">
    <property type="entry name" value="HTH_MarR-typ"/>
</dbReference>
<feature type="domain" description="HTH marR-type" evidence="2">
    <location>
        <begin position="1"/>
        <end position="141"/>
    </location>
</feature>
<evidence type="ECO:0000256" key="1">
    <source>
        <dbReference type="ARBA" id="ARBA00023125"/>
    </source>
</evidence>
<dbReference type="InterPro" id="IPR039422">
    <property type="entry name" value="MarR/SlyA-like"/>
</dbReference>
<keyword evidence="1" id="KW-0238">DNA-binding</keyword>
<sequence>MKSGDSPAQRLLYAFMQFKRVPLRGWQAEGRTPSEVMVLMSVKKHMESGGPGLKVSEISQRMRVKSPTITPVIRGLENDGLVERRHDAEDRRVVRITLTPEGEQLLKRIHERIHSTFDGLVQRLGEEDTLQLIELLGKSFQYLKEMKDNQEHSTDEGDEP</sequence>
<name>A0ABT9CFM6_9BACL</name>
<dbReference type="CDD" id="cd00090">
    <property type="entry name" value="HTH_ARSR"/>
    <property type="match status" value="1"/>
</dbReference>
<dbReference type="Pfam" id="PF01047">
    <property type="entry name" value="MarR"/>
    <property type="match status" value="1"/>
</dbReference>
<dbReference type="InterPro" id="IPR036390">
    <property type="entry name" value="WH_DNA-bd_sf"/>
</dbReference>